<dbReference type="Gene3D" id="3.20.20.140">
    <property type="entry name" value="Metal-dependent hydrolases"/>
    <property type="match status" value="1"/>
</dbReference>
<dbReference type="Proteomes" id="UP000657592">
    <property type="component" value="Unassembled WGS sequence"/>
</dbReference>
<dbReference type="AlphaFoldDB" id="A0A917IHH9"/>
<gene>
    <name evidence="2" type="ORF">GCM10010921_31030</name>
</gene>
<dbReference type="EMBL" id="BMJY01000028">
    <property type="protein sequence ID" value="GGH51553.1"/>
    <property type="molecule type" value="Genomic_DNA"/>
</dbReference>
<protein>
    <recommendedName>
        <fullName evidence="1">Amidohydrolase-related domain-containing protein</fullName>
    </recommendedName>
</protein>
<organism evidence="2 3">
    <name type="scientific">Microbacterium album</name>
    <dbReference type="NCBI Taxonomy" id="2053191"/>
    <lineage>
        <taxon>Bacteria</taxon>
        <taxon>Bacillati</taxon>
        <taxon>Actinomycetota</taxon>
        <taxon>Actinomycetes</taxon>
        <taxon>Micrococcales</taxon>
        <taxon>Microbacteriaceae</taxon>
        <taxon>Microbacterium</taxon>
    </lineage>
</organism>
<keyword evidence="3" id="KW-1185">Reference proteome</keyword>
<dbReference type="SUPFAM" id="SSF51556">
    <property type="entry name" value="Metallo-dependent hydrolases"/>
    <property type="match status" value="1"/>
</dbReference>
<dbReference type="GO" id="GO:0016787">
    <property type="term" value="F:hydrolase activity"/>
    <property type="evidence" value="ECO:0007669"/>
    <property type="project" value="InterPro"/>
</dbReference>
<sequence length="80" mass="8592">MWFDALVYTSPAPRFLVESVGAEQVTLGTDYPFDMGVDDPVQKVEDALSDPVDRSAVCCGNAIALFGKRLTDRLDAVGPA</sequence>
<reference evidence="2" key="2">
    <citation type="submission" date="2020-09" db="EMBL/GenBank/DDBJ databases">
        <authorList>
            <person name="Sun Q."/>
            <person name="Zhou Y."/>
        </authorList>
    </citation>
    <scope>NUCLEOTIDE SEQUENCE</scope>
    <source>
        <strain evidence="2">CGMCC 1.15794</strain>
    </source>
</reference>
<feature type="domain" description="Amidohydrolase-related" evidence="1">
    <location>
        <begin position="2"/>
        <end position="67"/>
    </location>
</feature>
<evidence type="ECO:0000259" key="1">
    <source>
        <dbReference type="Pfam" id="PF04909"/>
    </source>
</evidence>
<evidence type="ECO:0000313" key="2">
    <source>
        <dbReference type="EMBL" id="GGH51553.1"/>
    </source>
</evidence>
<accession>A0A917IHH9</accession>
<dbReference type="InterPro" id="IPR032466">
    <property type="entry name" value="Metal_Hydrolase"/>
</dbReference>
<dbReference type="Pfam" id="PF04909">
    <property type="entry name" value="Amidohydro_2"/>
    <property type="match status" value="1"/>
</dbReference>
<comment type="caution">
    <text evidence="2">The sequence shown here is derived from an EMBL/GenBank/DDBJ whole genome shotgun (WGS) entry which is preliminary data.</text>
</comment>
<proteinExistence type="predicted"/>
<name>A0A917IHH9_9MICO</name>
<reference evidence="2" key="1">
    <citation type="journal article" date="2014" name="Int. J. Syst. Evol. Microbiol.">
        <title>Complete genome sequence of Corynebacterium casei LMG S-19264T (=DSM 44701T), isolated from a smear-ripened cheese.</title>
        <authorList>
            <consortium name="US DOE Joint Genome Institute (JGI-PGF)"/>
            <person name="Walter F."/>
            <person name="Albersmeier A."/>
            <person name="Kalinowski J."/>
            <person name="Ruckert C."/>
        </authorList>
    </citation>
    <scope>NUCLEOTIDE SEQUENCE</scope>
    <source>
        <strain evidence="2">CGMCC 1.15794</strain>
    </source>
</reference>
<evidence type="ECO:0000313" key="3">
    <source>
        <dbReference type="Proteomes" id="UP000657592"/>
    </source>
</evidence>
<dbReference type="InterPro" id="IPR006680">
    <property type="entry name" value="Amidohydro-rel"/>
</dbReference>